<dbReference type="Pfam" id="PF05930">
    <property type="entry name" value="Phage_AlpA"/>
    <property type="match status" value="1"/>
</dbReference>
<accession>A0A4Q8LAD2</accession>
<dbReference type="Proteomes" id="UP000292627">
    <property type="component" value="Unassembled WGS sequence"/>
</dbReference>
<organism evidence="1 2">
    <name type="scientific">Pseudoxanthomonas winnipegensis</name>
    <dbReference type="NCBI Taxonomy" id="2480810"/>
    <lineage>
        <taxon>Bacteria</taxon>
        <taxon>Pseudomonadati</taxon>
        <taxon>Pseudomonadota</taxon>
        <taxon>Gammaproteobacteria</taxon>
        <taxon>Lysobacterales</taxon>
        <taxon>Lysobacteraceae</taxon>
        <taxon>Pseudoxanthomonas</taxon>
    </lineage>
</organism>
<evidence type="ECO:0000313" key="1">
    <source>
        <dbReference type="EMBL" id="TAA25435.1"/>
    </source>
</evidence>
<comment type="caution">
    <text evidence="1">The sequence shown here is derived from an EMBL/GenBank/DDBJ whole genome shotgun (WGS) entry which is preliminary data.</text>
</comment>
<dbReference type="OrthoDB" id="8455288at2"/>
<dbReference type="Gene3D" id="1.10.238.160">
    <property type="match status" value="1"/>
</dbReference>
<name>A0A4Q8LAD2_9GAMM</name>
<dbReference type="SUPFAM" id="SSF46955">
    <property type="entry name" value="Putative DNA-binding domain"/>
    <property type="match status" value="1"/>
</dbReference>
<dbReference type="EMBL" id="SHMC01000003">
    <property type="protein sequence ID" value="TAA25435.1"/>
    <property type="molecule type" value="Genomic_DNA"/>
</dbReference>
<reference evidence="1 2" key="1">
    <citation type="submission" date="2019-02" db="EMBL/GenBank/DDBJ databases">
        <title>WGS of Pseudoxanthomonas species novum from clinical isolates.</title>
        <authorList>
            <person name="Bernier A.-M."/>
            <person name="Bernard K."/>
            <person name="Vachon A."/>
        </authorList>
    </citation>
    <scope>NUCLEOTIDE SEQUENCE [LARGE SCALE GENOMIC DNA]</scope>
    <source>
        <strain evidence="1 2">NML171200</strain>
    </source>
</reference>
<dbReference type="InterPro" id="IPR009061">
    <property type="entry name" value="DNA-bd_dom_put_sf"/>
</dbReference>
<dbReference type="AlphaFoldDB" id="A0A4Q8LAD2"/>
<protein>
    <submittedName>
        <fullName evidence="1">AlpA family phage regulatory protein</fullName>
    </submittedName>
</protein>
<evidence type="ECO:0000313" key="2">
    <source>
        <dbReference type="Proteomes" id="UP000292627"/>
    </source>
</evidence>
<sequence length="76" mass="8273">MADETFDPIIRIKEVKRLTSLSVDTIRRGVKAGTFPAPKRLGVRAIGWPESVIKAWVHSSGEPEAKPSEKTSAPSS</sequence>
<dbReference type="InterPro" id="IPR010260">
    <property type="entry name" value="AlpA"/>
</dbReference>
<proteinExistence type="predicted"/>
<gene>
    <name evidence="1" type="ORF">EA660_08220</name>
</gene>
<dbReference type="RefSeq" id="WP_130551069.1">
    <property type="nucleotide sequence ID" value="NZ_SHMC01000003.1"/>
</dbReference>